<reference evidence="2 3" key="1">
    <citation type="submission" date="2020-02" db="EMBL/GenBank/DDBJ databases">
        <title>Draft genome sequence of Haematococcus lacustris strain NIES-144.</title>
        <authorList>
            <person name="Morimoto D."/>
            <person name="Nakagawa S."/>
            <person name="Yoshida T."/>
            <person name="Sawayama S."/>
        </authorList>
    </citation>
    <scope>NUCLEOTIDE SEQUENCE [LARGE SCALE GENOMIC DNA]</scope>
    <source>
        <strain evidence="2 3">NIES-144</strain>
    </source>
</reference>
<dbReference type="EMBL" id="BLLF01000942">
    <property type="protein sequence ID" value="GFH16077.1"/>
    <property type="molecule type" value="Genomic_DNA"/>
</dbReference>
<proteinExistence type="predicted"/>
<evidence type="ECO:0000313" key="2">
    <source>
        <dbReference type="EMBL" id="GFH16077.1"/>
    </source>
</evidence>
<evidence type="ECO:0000313" key="3">
    <source>
        <dbReference type="Proteomes" id="UP000485058"/>
    </source>
</evidence>
<keyword evidence="3" id="KW-1185">Reference proteome</keyword>
<keyword evidence="1" id="KW-0175">Coiled coil</keyword>
<gene>
    <name evidence="2" type="ORF">HaLaN_12427</name>
</gene>
<dbReference type="AlphaFoldDB" id="A0A699Z0P4"/>
<sequence>LVEHNNQIMELQRLWESSKSDEEIVVLSLGNDLQLDVVRLAEEAELLRVQLDAARKEAEAQRKRTAAIEATAATVMSTPFMPQCGGGAAAAAHTAADENTERE</sequence>
<feature type="non-terminal residue" evidence="2">
    <location>
        <position position="103"/>
    </location>
</feature>
<name>A0A699Z0P4_HAELA</name>
<protein>
    <submittedName>
        <fullName evidence="2">Kinesin motor domain-containing protein</fullName>
    </submittedName>
</protein>
<feature type="non-terminal residue" evidence="2">
    <location>
        <position position="1"/>
    </location>
</feature>
<dbReference type="Proteomes" id="UP000485058">
    <property type="component" value="Unassembled WGS sequence"/>
</dbReference>
<accession>A0A699Z0P4</accession>
<feature type="coiled-coil region" evidence="1">
    <location>
        <begin position="37"/>
        <end position="71"/>
    </location>
</feature>
<organism evidence="2 3">
    <name type="scientific">Haematococcus lacustris</name>
    <name type="common">Green alga</name>
    <name type="synonym">Haematococcus pluvialis</name>
    <dbReference type="NCBI Taxonomy" id="44745"/>
    <lineage>
        <taxon>Eukaryota</taxon>
        <taxon>Viridiplantae</taxon>
        <taxon>Chlorophyta</taxon>
        <taxon>core chlorophytes</taxon>
        <taxon>Chlorophyceae</taxon>
        <taxon>CS clade</taxon>
        <taxon>Chlamydomonadales</taxon>
        <taxon>Haematococcaceae</taxon>
        <taxon>Haematococcus</taxon>
    </lineage>
</organism>
<comment type="caution">
    <text evidence="2">The sequence shown here is derived from an EMBL/GenBank/DDBJ whole genome shotgun (WGS) entry which is preliminary data.</text>
</comment>
<evidence type="ECO:0000256" key="1">
    <source>
        <dbReference type="SAM" id="Coils"/>
    </source>
</evidence>